<protein>
    <submittedName>
        <fullName evidence="1">Uncharacterized protein</fullName>
    </submittedName>
</protein>
<dbReference type="RefSeq" id="WP_346820607.1">
    <property type="nucleotide sequence ID" value="NZ_JBDKWZ010000004.1"/>
</dbReference>
<comment type="caution">
    <text evidence="1">The sequence shown here is derived from an EMBL/GenBank/DDBJ whole genome shotgun (WGS) entry which is preliminary data.</text>
</comment>
<dbReference type="Proteomes" id="UP001403385">
    <property type="component" value="Unassembled WGS sequence"/>
</dbReference>
<evidence type="ECO:0000313" key="1">
    <source>
        <dbReference type="EMBL" id="MEN7547819.1"/>
    </source>
</evidence>
<accession>A0AAW9S622</accession>
<gene>
    <name evidence="1" type="ORF">AAG747_07860</name>
    <name evidence="2" type="ORF">AAG747_08020</name>
</gene>
<proteinExistence type="predicted"/>
<dbReference type="EMBL" id="JBDKWZ010000004">
    <property type="protein sequence ID" value="MEN7547851.1"/>
    <property type="molecule type" value="Genomic_DNA"/>
</dbReference>
<name>A0AAW9S622_9BACT</name>
<organism evidence="1 3">
    <name type="scientific">Rapidithrix thailandica</name>
    <dbReference type="NCBI Taxonomy" id="413964"/>
    <lineage>
        <taxon>Bacteria</taxon>
        <taxon>Pseudomonadati</taxon>
        <taxon>Bacteroidota</taxon>
        <taxon>Cytophagia</taxon>
        <taxon>Cytophagales</taxon>
        <taxon>Flammeovirgaceae</taxon>
        <taxon>Rapidithrix</taxon>
    </lineage>
</organism>
<keyword evidence="3" id="KW-1185">Reference proteome</keyword>
<evidence type="ECO:0000313" key="3">
    <source>
        <dbReference type="Proteomes" id="UP001403385"/>
    </source>
</evidence>
<sequence>MLTVNYDKITTRAHEMIKHAANTGQLPPETAERFLSNELKSSSHILYVKHEITGKSDTADLVKASDSKQDGVRNLDRAKLDKFENMAVDRIGFGWLAGEQTSAIGLYYNTVTGRNDIHPALFNADLLIKQNDRVLFEMPVSALLSYEPKGLLGGPESTFAVYTPFILREEVPVRIQLRFPEGSSVTPPTGQEGDRYWVKVELFGTKTQEK</sequence>
<dbReference type="AlphaFoldDB" id="A0AAW9S622"/>
<reference evidence="1 3" key="1">
    <citation type="submission" date="2024-04" db="EMBL/GenBank/DDBJ databases">
        <title>Novel genus in family Flammeovirgaceae.</title>
        <authorList>
            <person name="Nguyen T.H."/>
            <person name="Vuong T.Q."/>
            <person name="Le H."/>
            <person name="Kim S.-G."/>
        </authorList>
    </citation>
    <scope>NUCLEOTIDE SEQUENCE [LARGE SCALE GENOMIC DNA]</scope>
    <source>
        <strain evidence="1 3">JCM 23209</strain>
    </source>
</reference>
<evidence type="ECO:0000313" key="2">
    <source>
        <dbReference type="EMBL" id="MEN7547851.1"/>
    </source>
</evidence>
<dbReference type="EMBL" id="JBDKWZ010000004">
    <property type="protein sequence ID" value="MEN7547819.1"/>
    <property type="molecule type" value="Genomic_DNA"/>
</dbReference>